<sequence length="187" mass="19856">MGHGQDRPLVFIGDSITAGWGLARAETFARQGFIARGVPGQTSGQIRARFLRDAAGARGIHLLCGINDIAEIGGPVSDGAIRDNIAAMARLAFEAGLPLWIGTVTPSDFWGWRPELRPVARIHGLNRWIRAHCAASAAALIDYHAPLATSSGALRPEFTEDGIHLNADGYAAIEPVMLAALAPGDDW</sequence>
<evidence type="ECO:0000313" key="3">
    <source>
        <dbReference type="Proteomes" id="UP001223420"/>
    </source>
</evidence>
<dbReference type="InterPro" id="IPR036514">
    <property type="entry name" value="SGNH_hydro_sf"/>
</dbReference>
<accession>A0AAJ1TTL5</accession>
<name>A0AAJ1TTL5_9HYPH</name>
<proteinExistence type="predicted"/>
<organism evidence="2 3">
    <name type="scientific">Methylobacterium brachiatum</name>
    <dbReference type="NCBI Taxonomy" id="269660"/>
    <lineage>
        <taxon>Bacteria</taxon>
        <taxon>Pseudomonadati</taxon>
        <taxon>Pseudomonadota</taxon>
        <taxon>Alphaproteobacteria</taxon>
        <taxon>Hyphomicrobiales</taxon>
        <taxon>Methylobacteriaceae</taxon>
        <taxon>Methylobacterium</taxon>
    </lineage>
</organism>
<dbReference type="Pfam" id="PF13472">
    <property type="entry name" value="Lipase_GDSL_2"/>
    <property type="match status" value="1"/>
</dbReference>
<gene>
    <name evidence="2" type="ORF">QO001_002612</name>
</gene>
<evidence type="ECO:0000259" key="1">
    <source>
        <dbReference type="Pfam" id="PF13472"/>
    </source>
</evidence>
<dbReference type="Proteomes" id="UP001223420">
    <property type="component" value="Unassembled WGS sequence"/>
</dbReference>
<dbReference type="SUPFAM" id="SSF52266">
    <property type="entry name" value="SGNH hydrolase"/>
    <property type="match status" value="1"/>
</dbReference>
<dbReference type="PANTHER" id="PTHR30383">
    <property type="entry name" value="THIOESTERASE 1/PROTEASE 1/LYSOPHOSPHOLIPASE L1"/>
    <property type="match status" value="1"/>
</dbReference>
<dbReference type="InterPro" id="IPR051532">
    <property type="entry name" value="Ester_Hydrolysis_Enzymes"/>
</dbReference>
<protein>
    <submittedName>
        <fullName evidence="2">Lysophospholipase L1-like esterase</fullName>
    </submittedName>
</protein>
<evidence type="ECO:0000313" key="2">
    <source>
        <dbReference type="EMBL" id="MDQ0543683.1"/>
    </source>
</evidence>
<dbReference type="EMBL" id="JAUSWL010000004">
    <property type="protein sequence ID" value="MDQ0543683.1"/>
    <property type="molecule type" value="Genomic_DNA"/>
</dbReference>
<dbReference type="PANTHER" id="PTHR30383:SF5">
    <property type="entry name" value="SGNH HYDROLASE-TYPE ESTERASE DOMAIN-CONTAINING PROTEIN"/>
    <property type="match status" value="1"/>
</dbReference>
<dbReference type="RefSeq" id="WP_230366268.1">
    <property type="nucleotide sequence ID" value="NZ_JAJALK010000005.1"/>
</dbReference>
<dbReference type="Gene3D" id="3.40.50.1110">
    <property type="entry name" value="SGNH hydrolase"/>
    <property type="match status" value="1"/>
</dbReference>
<dbReference type="GO" id="GO:0004622">
    <property type="term" value="F:phosphatidylcholine lysophospholipase activity"/>
    <property type="evidence" value="ECO:0007669"/>
    <property type="project" value="TreeGrafter"/>
</dbReference>
<reference evidence="2" key="1">
    <citation type="submission" date="2023-07" db="EMBL/GenBank/DDBJ databases">
        <title>Genomic Encyclopedia of Type Strains, Phase IV (KMG-IV): sequencing the most valuable type-strain genomes for metagenomic binning, comparative biology and taxonomic classification.</title>
        <authorList>
            <person name="Goeker M."/>
        </authorList>
    </citation>
    <scope>NUCLEOTIDE SEQUENCE</scope>
    <source>
        <strain evidence="2">DSM 19569</strain>
    </source>
</reference>
<feature type="domain" description="SGNH hydrolase-type esterase" evidence="1">
    <location>
        <begin position="11"/>
        <end position="172"/>
    </location>
</feature>
<dbReference type="AlphaFoldDB" id="A0AAJ1TTL5"/>
<comment type="caution">
    <text evidence="2">The sequence shown here is derived from an EMBL/GenBank/DDBJ whole genome shotgun (WGS) entry which is preliminary data.</text>
</comment>
<dbReference type="InterPro" id="IPR013830">
    <property type="entry name" value="SGNH_hydro"/>
</dbReference>